<proteinExistence type="predicted"/>
<dbReference type="Pfam" id="PF15980">
    <property type="entry name" value="ComGF"/>
    <property type="match status" value="1"/>
</dbReference>
<accession>A0ABV9P1D8</accession>
<dbReference type="RefSeq" id="WP_377910687.1">
    <property type="nucleotide sequence ID" value="NZ_JBHSGK010000021.1"/>
</dbReference>
<keyword evidence="2" id="KW-1185">Reference proteome</keyword>
<comment type="caution">
    <text evidence="1">The sequence shown here is derived from an EMBL/GenBank/DDBJ whole genome shotgun (WGS) entry which is preliminary data.</text>
</comment>
<protein>
    <submittedName>
        <fullName evidence="1">Competence type IV pilus minor pilin ComGF</fullName>
    </submittedName>
</protein>
<evidence type="ECO:0000313" key="1">
    <source>
        <dbReference type="EMBL" id="MFC4738099.1"/>
    </source>
</evidence>
<dbReference type="Proteomes" id="UP001595896">
    <property type="component" value="Unassembled WGS sequence"/>
</dbReference>
<dbReference type="EMBL" id="JBHSGK010000021">
    <property type="protein sequence ID" value="MFC4738099.1"/>
    <property type="molecule type" value="Genomic_DNA"/>
</dbReference>
<reference evidence="2" key="1">
    <citation type="journal article" date="2019" name="Int. J. Syst. Evol. Microbiol.">
        <title>The Global Catalogue of Microorganisms (GCM) 10K type strain sequencing project: providing services to taxonomists for standard genome sequencing and annotation.</title>
        <authorList>
            <consortium name="The Broad Institute Genomics Platform"/>
            <consortium name="The Broad Institute Genome Sequencing Center for Infectious Disease"/>
            <person name="Wu L."/>
            <person name="Ma J."/>
        </authorList>
    </citation>
    <scope>NUCLEOTIDE SEQUENCE [LARGE SCALE GENOMIC DNA]</scope>
    <source>
        <strain evidence="2">JCM 12165</strain>
    </source>
</reference>
<sequence length="174" mass="19033">MIQVLAGFLALMIIILLFTAGYAVLVMTLTEEPGFHPYEFAVFSSQLEQEIKQADSLSVSPGGDRLVMTADGAVVTYEPYGSGIRRRVNYTGHQMMLQQVSSFTFTVSDESVTVAATGSGRTHRAALLYPGGLLHRSYQIKHTNKPGDLKRDESCLPDRNSLTQGVCLVDRSSN</sequence>
<gene>
    <name evidence="1" type="ORF">ACFO4L_16110</name>
</gene>
<dbReference type="InterPro" id="IPR016977">
    <property type="entry name" value="ComGF"/>
</dbReference>
<name>A0ABV9P1D8_9BACI</name>
<evidence type="ECO:0000313" key="2">
    <source>
        <dbReference type="Proteomes" id="UP001595896"/>
    </source>
</evidence>
<organism evidence="1 2">
    <name type="scientific">Bacillus daqingensis</name>
    <dbReference type="NCBI Taxonomy" id="872396"/>
    <lineage>
        <taxon>Bacteria</taxon>
        <taxon>Bacillati</taxon>
        <taxon>Bacillota</taxon>
        <taxon>Bacilli</taxon>
        <taxon>Bacillales</taxon>
        <taxon>Bacillaceae</taxon>
        <taxon>Bacillus</taxon>
    </lineage>
</organism>